<evidence type="ECO:0000256" key="3">
    <source>
        <dbReference type="ARBA" id="ARBA00022801"/>
    </source>
</evidence>
<dbReference type="InterPro" id="IPR036005">
    <property type="entry name" value="Creatinase/aminopeptidase-like"/>
</dbReference>
<comment type="similarity">
    <text evidence="1">Belongs to the peptidase M24B family.</text>
</comment>
<dbReference type="Proteomes" id="UP000473885">
    <property type="component" value="Unassembled WGS sequence"/>
</dbReference>
<dbReference type="InterPro" id="IPR032416">
    <property type="entry name" value="Peptidase_M24_C"/>
</dbReference>
<reference evidence="7 8" key="1">
    <citation type="submission" date="2019-04" db="EMBL/GenBank/DDBJ databases">
        <title>Genome sequencing of Clostridium botulinum Groups I-IV and Clostridium butyricum.</title>
        <authorList>
            <person name="Brunt J."/>
            <person name="Van Vliet A.H.M."/>
            <person name="Stringer S.C."/>
            <person name="Carter A.T."/>
            <person name="Peck M.W."/>
        </authorList>
    </citation>
    <scope>NUCLEOTIDE SEQUENCE [LARGE SCALE GENOMIC DNA]</scope>
    <source>
        <strain evidence="7 8">IFR 18/094</strain>
    </source>
</reference>
<dbReference type="GO" id="GO:0004177">
    <property type="term" value="F:aminopeptidase activity"/>
    <property type="evidence" value="ECO:0007669"/>
    <property type="project" value="UniProtKB-ARBA"/>
</dbReference>
<evidence type="ECO:0000259" key="4">
    <source>
        <dbReference type="Pfam" id="PF00557"/>
    </source>
</evidence>
<feature type="domain" description="Peptidase M24 C-terminal" evidence="6">
    <location>
        <begin position="535"/>
        <end position="595"/>
    </location>
</feature>
<dbReference type="Gene3D" id="3.40.350.10">
    <property type="entry name" value="Creatinase/prolidase N-terminal domain"/>
    <property type="match status" value="2"/>
</dbReference>
<feature type="domain" description="Peptidase M24" evidence="4">
    <location>
        <begin position="309"/>
        <end position="525"/>
    </location>
</feature>
<feature type="domain" description="Creatinase N-terminal" evidence="5">
    <location>
        <begin position="7"/>
        <end position="131"/>
    </location>
</feature>
<dbReference type="Gene3D" id="3.90.230.10">
    <property type="entry name" value="Creatinase/methionine aminopeptidase superfamily"/>
    <property type="match status" value="1"/>
</dbReference>
<dbReference type="GO" id="GO:0046872">
    <property type="term" value="F:metal ion binding"/>
    <property type="evidence" value="ECO:0007669"/>
    <property type="project" value="UniProtKB-KW"/>
</dbReference>
<dbReference type="FunFam" id="3.40.350.10:FF:000003">
    <property type="entry name" value="Xaa-pro aminopeptidase P"/>
    <property type="match status" value="1"/>
</dbReference>
<dbReference type="SUPFAM" id="SSF55920">
    <property type="entry name" value="Creatinase/aminopeptidase"/>
    <property type="match status" value="1"/>
</dbReference>
<evidence type="ECO:0000259" key="6">
    <source>
        <dbReference type="Pfam" id="PF16188"/>
    </source>
</evidence>
<dbReference type="RefSeq" id="WP_163249648.1">
    <property type="nucleotide sequence ID" value="NZ_SXDP01000012.1"/>
</dbReference>
<dbReference type="AlphaFoldDB" id="A0A6M0RC42"/>
<dbReference type="FunFam" id="3.90.230.10:FF:000009">
    <property type="entry name" value="xaa-Pro aminopeptidase 2"/>
    <property type="match status" value="1"/>
</dbReference>
<dbReference type="GO" id="GO:0005737">
    <property type="term" value="C:cytoplasm"/>
    <property type="evidence" value="ECO:0007669"/>
    <property type="project" value="UniProtKB-ARBA"/>
</dbReference>
<evidence type="ECO:0000313" key="7">
    <source>
        <dbReference type="EMBL" id="NEZ47752.1"/>
    </source>
</evidence>
<dbReference type="InterPro" id="IPR000587">
    <property type="entry name" value="Creatinase_N"/>
</dbReference>
<gene>
    <name evidence="7" type="ORF">FDF74_11230</name>
</gene>
<keyword evidence="2" id="KW-0479">Metal-binding</keyword>
<evidence type="ECO:0000259" key="5">
    <source>
        <dbReference type="Pfam" id="PF01321"/>
    </source>
</evidence>
<keyword evidence="3" id="KW-0378">Hydrolase</keyword>
<dbReference type="InterPro" id="IPR029149">
    <property type="entry name" value="Creatin/AminoP/Spt16_N"/>
</dbReference>
<evidence type="ECO:0000256" key="1">
    <source>
        <dbReference type="ARBA" id="ARBA00008766"/>
    </source>
</evidence>
<comment type="caution">
    <text evidence="7">The sequence shown here is derived from an EMBL/GenBank/DDBJ whole genome shotgun (WGS) entry which is preliminary data.</text>
</comment>
<dbReference type="EMBL" id="SXDP01000012">
    <property type="protein sequence ID" value="NEZ47752.1"/>
    <property type="molecule type" value="Genomic_DNA"/>
</dbReference>
<name>A0A6M0RC42_9CLOT</name>
<dbReference type="PANTHER" id="PTHR43763">
    <property type="entry name" value="XAA-PRO AMINOPEPTIDASE 1"/>
    <property type="match status" value="1"/>
</dbReference>
<evidence type="ECO:0000256" key="2">
    <source>
        <dbReference type="ARBA" id="ARBA00022723"/>
    </source>
</evidence>
<dbReference type="InterPro" id="IPR000994">
    <property type="entry name" value="Pept_M24"/>
</dbReference>
<accession>A0A6M0RC42</accession>
<protein>
    <submittedName>
        <fullName evidence="7">M24 family metallopeptidase</fullName>
    </submittedName>
</protein>
<sequence length="595" mass="67813">MKISEKLTKLRTLMAEKNIDMYIVPTADFHQSEYVGEHFKARKYITGFSGSAGTAVITKNHAGLWTDGRYFLQAGKQLQGTTVDLFKMGEPGVPTIEEYIEKTLPNKGTLGFDGRVVSMVDGQSYEKILEHKDAVINYDCDLINDIWEDRPPLSEEPAFNLDVKYAGESTASKLKRIREEMKKAGANVHVITSLDDIAWVLNIRGNDIEFFPLVLSYAIITMDKVHLFINENKLNDEIKANLNENNVILHPYNEIYEAVKKFEASDVVLVDPIRVNYALYNNIPKNVRKIEKQNPSVLFKAIKNPIEIENIKKAQIKDGVAHTKFMYWLKHNIGKEVITEISASNKLDEFRAEQGGFIRPSFEPISSFGEHAAIVHYAPTPETDIELKEGSLFLTDTGAGFYEGSTDITRTYALGEVPQIMKDHFTITVNSNMHLAHGRFLYGCTGMNLDILARAPFWNRNLNFNHGTGHGVGYLMNIHEAPTGFRWQYRPNECHPFEVGMVITDEPGIYIAGSHGIRIENELLVCEGEKNEYGQFMYFEPISFVPIDLDAINPDIMTIEEKNWLNEYHEKVYEKISPYLNADEKEWLKEYTRAI</sequence>
<dbReference type="SUPFAM" id="SSF53092">
    <property type="entry name" value="Creatinase/prolidase N-terminal domain"/>
    <property type="match status" value="1"/>
</dbReference>
<dbReference type="InterPro" id="IPR050422">
    <property type="entry name" value="X-Pro_aminopeptidase_P"/>
</dbReference>
<dbReference type="Pfam" id="PF00557">
    <property type="entry name" value="Peptidase_M24"/>
    <property type="match status" value="1"/>
</dbReference>
<organism evidence="7 8">
    <name type="scientific">Clostridium niameyense</name>
    <dbReference type="NCBI Taxonomy" id="1622073"/>
    <lineage>
        <taxon>Bacteria</taxon>
        <taxon>Bacillati</taxon>
        <taxon>Bacillota</taxon>
        <taxon>Clostridia</taxon>
        <taxon>Eubacteriales</taxon>
        <taxon>Clostridiaceae</taxon>
        <taxon>Clostridium</taxon>
    </lineage>
</organism>
<dbReference type="PANTHER" id="PTHR43763:SF6">
    <property type="entry name" value="XAA-PRO AMINOPEPTIDASE 1"/>
    <property type="match status" value="1"/>
</dbReference>
<proteinExistence type="inferred from homology"/>
<evidence type="ECO:0000313" key="8">
    <source>
        <dbReference type="Proteomes" id="UP000473885"/>
    </source>
</evidence>
<dbReference type="Pfam" id="PF16188">
    <property type="entry name" value="Peptidase_M24_C"/>
    <property type="match status" value="1"/>
</dbReference>
<dbReference type="Pfam" id="PF01321">
    <property type="entry name" value="Creatinase_N"/>
    <property type="match status" value="1"/>
</dbReference>
<dbReference type="Pfam" id="PF16189">
    <property type="entry name" value="Creatinase_N_2"/>
    <property type="match status" value="1"/>
</dbReference>
<keyword evidence="8" id="KW-1185">Reference proteome</keyword>